<dbReference type="Proteomes" id="UP001268610">
    <property type="component" value="Unassembled WGS sequence"/>
</dbReference>
<name>A0AAJ2H569_9HYPH</name>
<organism evidence="1 2">
    <name type="scientific">Rhizobium hidalgonense</name>
    <dbReference type="NCBI Taxonomy" id="1538159"/>
    <lineage>
        <taxon>Bacteria</taxon>
        <taxon>Pseudomonadati</taxon>
        <taxon>Pseudomonadota</taxon>
        <taxon>Alphaproteobacteria</taxon>
        <taxon>Hyphomicrobiales</taxon>
        <taxon>Rhizobiaceae</taxon>
        <taxon>Rhizobium/Agrobacterium group</taxon>
        <taxon>Rhizobium</taxon>
    </lineage>
</organism>
<dbReference type="InterPro" id="IPR027065">
    <property type="entry name" value="Lon_Prtase"/>
</dbReference>
<dbReference type="GO" id="GO:0005524">
    <property type="term" value="F:ATP binding"/>
    <property type="evidence" value="ECO:0007669"/>
    <property type="project" value="InterPro"/>
</dbReference>
<dbReference type="Gene3D" id="1.20.58.1480">
    <property type="match status" value="1"/>
</dbReference>
<dbReference type="GO" id="GO:0004176">
    <property type="term" value="F:ATP-dependent peptidase activity"/>
    <property type="evidence" value="ECO:0007669"/>
    <property type="project" value="InterPro"/>
</dbReference>
<dbReference type="GO" id="GO:0030163">
    <property type="term" value="P:protein catabolic process"/>
    <property type="evidence" value="ECO:0007669"/>
    <property type="project" value="InterPro"/>
</dbReference>
<sequence>LEQADISSHVKELTEYLTQQSEEQQIEQNLHENVKRQMERNQREYFLNEKMKVIQRELSDMNGGGEDDVTELENRLEQADLPDEVRKKAEAEFRKLKSMQA</sequence>
<evidence type="ECO:0000313" key="1">
    <source>
        <dbReference type="EMBL" id="MDR9779049.1"/>
    </source>
</evidence>
<dbReference type="Gene3D" id="1.20.5.5270">
    <property type="match status" value="1"/>
</dbReference>
<dbReference type="PANTHER" id="PTHR10046">
    <property type="entry name" value="ATP DEPENDENT LON PROTEASE FAMILY MEMBER"/>
    <property type="match status" value="1"/>
</dbReference>
<gene>
    <name evidence="1" type="ORF">RJJ65_41605</name>
</gene>
<reference evidence="1" key="1">
    <citation type="submission" date="2023-04" db="EMBL/GenBank/DDBJ databases">
        <title>Genomic characterization of faba bean (Vicia faba) microsymbionts in Mexican soils.</title>
        <authorList>
            <person name="Rivera Orduna F.N."/>
            <person name="Guevara-Luna J."/>
            <person name="Yan J."/>
            <person name="Arroyo-Herrera I."/>
            <person name="Li Y."/>
            <person name="Vasquez-Murrieta M.S."/>
            <person name="Wang E.T."/>
        </authorList>
    </citation>
    <scope>NUCLEOTIDE SEQUENCE</scope>
    <source>
        <strain evidence="1">CH26</strain>
    </source>
</reference>
<dbReference type="AlphaFoldDB" id="A0AAJ2H569"/>
<feature type="non-terminal residue" evidence="1">
    <location>
        <position position="1"/>
    </location>
</feature>
<evidence type="ECO:0000313" key="2">
    <source>
        <dbReference type="Proteomes" id="UP001268610"/>
    </source>
</evidence>
<comment type="caution">
    <text evidence="1">The sequence shown here is derived from an EMBL/GenBank/DDBJ whole genome shotgun (WGS) entry which is preliminary data.</text>
</comment>
<proteinExistence type="predicted"/>
<dbReference type="EMBL" id="JAVLSF010001519">
    <property type="protein sequence ID" value="MDR9779049.1"/>
    <property type="molecule type" value="Genomic_DNA"/>
</dbReference>
<dbReference type="GO" id="GO:0004252">
    <property type="term" value="F:serine-type endopeptidase activity"/>
    <property type="evidence" value="ECO:0007669"/>
    <property type="project" value="InterPro"/>
</dbReference>
<accession>A0AAJ2H569</accession>
<feature type="non-terminal residue" evidence="1">
    <location>
        <position position="101"/>
    </location>
</feature>
<protein>
    <submittedName>
        <fullName evidence="1">Endopeptidase La</fullName>
    </submittedName>
</protein>